<dbReference type="EMBL" id="JAUEPO010000007">
    <property type="protein sequence ID" value="KAK3317434.1"/>
    <property type="molecule type" value="Genomic_DNA"/>
</dbReference>
<accession>A0AAE0M4C4</accession>
<reference evidence="9" key="2">
    <citation type="submission" date="2023-06" db="EMBL/GenBank/DDBJ databases">
        <authorList>
            <consortium name="Lawrence Berkeley National Laboratory"/>
            <person name="Haridas S."/>
            <person name="Hensen N."/>
            <person name="Bonometti L."/>
            <person name="Westerberg I."/>
            <person name="Brannstrom I.O."/>
            <person name="Guillou S."/>
            <person name="Cros-Aarteil S."/>
            <person name="Calhoun S."/>
            <person name="Kuo A."/>
            <person name="Mondo S."/>
            <person name="Pangilinan J."/>
            <person name="Riley R."/>
            <person name="Labutti K."/>
            <person name="Andreopoulos B."/>
            <person name="Lipzen A."/>
            <person name="Chen C."/>
            <person name="Yanf M."/>
            <person name="Daum C."/>
            <person name="Ng V."/>
            <person name="Clum A."/>
            <person name="Steindorff A."/>
            <person name="Ohm R."/>
            <person name="Martin F."/>
            <person name="Silar P."/>
            <person name="Natvig D."/>
            <person name="Lalanne C."/>
            <person name="Gautier V."/>
            <person name="Ament-Velasquez S.L."/>
            <person name="Kruys A."/>
            <person name="Hutchinson M.I."/>
            <person name="Powell A.J."/>
            <person name="Barry K."/>
            <person name="Miller A.N."/>
            <person name="Grigoriev I.V."/>
            <person name="Debuchy R."/>
            <person name="Gladieux P."/>
            <person name="Thoren M.H."/>
            <person name="Johannesson H."/>
        </authorList>
    </citation>
    <scope>NUCLEOTIDE SEQUENCE</scope>
    <source>
        <strain evidence="9">SMH4131-1</strain>
    </source>
</reference>
<dbReference type="Proteomes" id="UP001286456">
    <property type="component" value="Unassembled WGS sequence"/>
</dbReference>
<evidence type="ECO:0000256" key="1">
    <source>
        <dbReference type="ARBA" id="ARBA00001971"/>
    </source>
</evidence>
<keyword evidence="4 8" id="KW-0479">Metal-binding</keyword>
<comment type="similarity">
    <text evidence="2">Belongs to the cytochrome P450 family.</text>
</comment>
<evidence type="ECO:0000256" key="4">
    <source>
        <dbReference type="ARBA" id="ARBA00022723"/>
    </source>
</evidence>
<dbReference type="SUPFAM" id="SSF48264">
    <property type="entry name" value="Cytochrome P450"/>
    <property type="match status" value="1"/>
</dbReference>
<keyword evidence="5" id="KW-0560">Oxidoreductase</keyword>
<evidence type="ECO:0000313" key="9">
    <source>
        <dbReference type="EMBL" id="KAK3317434.1"/>
    </source>
</evidence>
<dbReference type="Pfam" id="PF00067">
    <property type="entry name" value="p450"/>
    <property type="match status" value="1"/>
</dbReference>
<keyword evidence="7 9" id="KW-0503">Monooxygenase</keyword>
<name>A0AAE0M4C4_9PEZI</name>
<dbReference type="InterPro" id="IPR002401">
    <property type="entry name" value="Cyt_P450_E_grp-I"/>
</dbReference>
<feature type="binding site" description="axial binding residue" evidence="8">
    <location>
        <position position="462"/>
    </location>
    <ligand>
        <name>heme</name>
        <dbReference type="ChEBI" id="CHEBI:30413"/>
    </ligand>
    <ligandPart>
        <name>Fe</name>
        <dbReference type="ChEBI" id="CHEBI:18248"/>
    </ligandPart>
</feature>
<protein>
    <submittedName>
        <fullName evidence="9">Cytochrome p450 monooxygenase</fullName>
    </submittedName>
</protein>
<dbReference type="PANTHER" id="PTHR24305:SF230">
    <property type="entry name" value="P450, PUTATIVE (EUROFUNG)-RELATED"/>
    <property type="match status" value="1"/>
</dbReference>
<dbReference type="GO" id="GO:0004497">
    <property type="term" value="F:monooxygenase activity"/>
    <property type="evidence" value="ECO:0007669"/>
    <property type="project" value="UniProtKB-KW"/>
</dbReference>
<sequence length="531" mass="60199">MYLPNNGYAVLASLAALLGTVYFASRIIYNIYFHPLSKYPGPLLHRATRLAYVYHLISGKLPLAVYRIHREYGPVVRIAPDELSFTDPEAWKDIYGPKPGLPPGSEAAELPKSRMFYRSDGLPPSIVTIEGRANHAILRRQLGHGFSERALRDQEPIIGGYTDLLIRRLREHAVDSKPKPESKRLKLNPLDMTAWFNWTTFDIIGDLAFGEPFGCLDEAKYDPWVTAINGTLRLSSYFFAAKHLGLQMLLRPLLVLFGRGRREHRKHTQQKLRRRMEGDPERPDLIQGLLKNKDAWNNQIERLQVNAGTLIVAGSETTATILTGATYLLLRNPAALKRLTAEVRSAFQTDDEITFAAVSNLPYLLACLNESLRRYPPVTLGMPRVAPKGGVIIVGEFVPEGTTVAVWQWPINHDPMHWTDPFGFHPERFLPRDDNDDSNTKADFSHDRLDALQPFLVGPRNCIGRNLAYAEMRLILAKLVFHFDMQLAGPGEDVDNEGDGKRGKEDWMEDQKSDILWRKTPLYVYLEPVAR</sequence>
<organism evidence="9 10">
    <name type="scientific">Cercophora scortea</name>
    <dbReference type="NCBI Taxonomy" id="314031"/>
    <lineage>
        <taxon>Eukaryota</taxon>
        <taxon>Fungi</taxon>
        <taxon>Dikarya</taxon>
        <taxon>Ascomycota</taxon>
        <taxon>Pezizomycotina</taxon>
        <taxon>Sordariomycetes</taxon>
        <taxon>Sordariomycetidae</taxon>
        <taxon>Sordariales</taxon>
        <taxon>Lasiosphaeriaceae</taxon>
        <taxon>Cercophora</taxon>
    </lineage>
</organism>
<keyword evidence="3 8" id="KW-0349">Heme</keyword>
<dbReference type="GO" id="GO:0020037">
    <property type="term" value="F:heme binding"/>
    <property type="evidence" value="ECO:0007669"/>
    <property type="project" value="InterPro"/>
</dbReference>
<dbReference type="InterPro" id="IPR036396">
    <property type="entry name" value="Cyt_P450_sf"/>
</dbReference>
<dbReference type="GO" id="GO:0016705">
    <property type="term" value="F:oxidoreductase activity, acting on paired donors, with incorporation or reduction of molecular oxygen"/>
    <property type="evidence" value="ECO:0007669"/>
    <property type="project" value="InterPro"/>
</dbReference>
<gene>
    <name evidence="9" type="ORF">B0T19DRAFT_291758</name>
</gene>
<dbReference type="Gene3D" id="1.10.630.10">
    <property type="entry name" value="Cytochrome P450"/>
    <property type="match status" value="1"/>
</dbReference>
<evidence type="ECO:0000256" key="3">
    <source>
        <dbReference type="ARBA" id="ARBA00022617"/>
    </source>
</evidence>
<evidence type="ECO:0000256" key="5">
    <source>
        <dbReference type="ARBA" id="ARBA00023002"/>
    </source>
</evidence>
<keyword evidence="10" id="KW-1185">Reference proteome</keyword>
<evidence type="ECO:0000313" key="10">
    <source>
        <dbReference type="Proteomes" id="UP001286456"/>
    </source>
</evidence>
<evidence type="ECO:0000256" key="6">
    <source>
        <dbReference type="ARBA" id="ARBA00023004"/>
    </source>
</evidence>
<dbReference type="AlphaFoldDB" id="A0AAE0M4C4"/>
<reference evidence="9" key="1">
    <citation type="journal article" date="2023" name="Mol. Phylogenet. Evol.">
        <title>Genome-scale phylogeny and comparative genomics of the fungal order Sordariales.</title>
        <authorList>
            <person name="Hensen N."/>
            <person name="Bonometti L."/>
            <person name="Westerberg I."/>
            <person name="Brannstrom I.O."/>
            <person name="Guillou S."/>
            <person name="Cros-Aarteil S."/>
            <person name="Calhoun S."/>
            <person name="Haridas S."/>
            <person name="Kuo A."/>
            <person name="Mondo S."/>
            <person name="Pangilinan J."/>
            <person name="Riley R."/>
            <person name="LaButti K."/>
            <person name="Andreopoulos B."/>
            <person name="Lipzen A."/>
            <person name="Chen C."/>
            <person name="Yan M."/>
            <person name="Daum C."/>
            <person name="Ng V."/>
            <person name="Clum A."/>
            <person name="Steindorff A."/>
            <person name="Ohm R.A."/>
            <person name="Martin F."/>
            <person name="Silar P."/>
            <person name="Natvig D.O."/>
            <person name="Lalanne C."/>
            <person name="Gautier V."/>
            <person name="Ament-Velasquez S.L."/>
            <person name="Kruys A."/>
            <person name="Hutchinson M.I."/>
            <person name="Powell A.J."/>
            <person name="Barry K."/>
            <person name="Miller A.N."/>
            <person name="Grigoriev I.V."/>
            <person name="Debuchy R."/>
            <person name="Gladieux P."/>
            <person name="Hiltunen Thoren M."/>
            <person name="Johannesson H."/>
        </authorList>
    </citation>
    <scope>NUCLEOTIDE SEQUENCE</scope>
    <source>
        <strain evidence="9">SMH4131-1</strain>
    </source>
</reference>
<keyword evidence="6 8" id="KW-0408">Iron</keyword>
<dbReference type="InterPro" id="IPR050121">
    <property type="entry name" value="Cytochrome_P450_monoxygenase"/>
</dbReference>
<dbReference type="GO" id="GO:0005506">
    <property type="term" value="F:iron ion binding"/>
    <property type="evidence" value="ECO:0007669"/>
    <property type="project" value="InterPro"/>
</dbReference>
<evidence type="ECO:0000256" key="7">
    <source>
        <dbReference type="ARBA" id="ARBA00023033"/>
    </source>
</evidence>
<dbReference type="CDD" id="cd11058">
    <property type="entry name" value="CYP60B-like"/>
    <property type="match status" value="1"/>
</dbReference>
<evidence type="ECO:0000256" key="2">
    <source>
        <dbReference type="ARBA" id="ARBA00010617"/>
    </source>
</evidence>
<comment type="cofactor">
    <cofactor evidence="1 8">
        <name>heme</name>
        <dbReference type="ChEBI" id="CHEBI:30413"/>
    </cofactor>
</comment>
<comment type="caution">
    <text evidence="9">The sequence shown here is derived from an EMBL/GenBank/DDBJ whole genome shotgun (WGS) entry which is preliminary data.</text>
</comment>
<dbReference type="PRINTS" id="PR00385">
    <property type="entry name" value="P450"/>
</dbReference>
<dbReference type="InterPro" id="IPR001128">
    <property type="entry name" value="Cyt_P450"/>
</dbReference>
<dbReference type="PRINTS" id="PR00463">
    <property type="entry name" value="EP450I"/>
</dbReference>
<evidence type="ECO:0000256" key="8">
    <source>
        <dbReference type="PIRSR" id="PIRSR602401-1"/>
    </source>
</evidence>
<proteinExistence type="inferred from homology"/>
<dbReference type="PANTHER" id="PTHR24305">
    <property type="entry name" value="CYTOCHROME P450"/>
    <property type="match status" value="1"/>
</dbReference>